<dbReference type="AlphaFoldDB" id="A0A9J6G1M8"/>
<reference evidence="1 2" key="1">
    <citation type="journal article" date="2020" name="Cell">
        <title>Large-Scale Comparative Analyses of Tick Genomes Elucidate Their Genetic Diversity and Vector Capacities.</title>
        <authorList>
            <consortium name="Tick Genome and Microbiome Consortium (TIGMIC)"/>
            <person name="Jia N."/>
            <person name="Wang J."/>
            <person name="Shi W."/>
            <person name="Du L."/>
            <person name="Sun Y."/>
            <person name="Zhan W."/>
            <person name="Jiang J.F."/>
            <person name="Wang Q."/>
            <person name="Zhang B."/>
            <person name="Ji P."/>
            <person name="Bell-Sakyi L."/>
            <person name="Cui X.M."/>
            <person name="Yuan T.T."/>
            <person name="Jiang B.G."/>
            <person name="Yang W.F."/>
            <person name="Lam T.T."/>
            <person name="Chang Q.C."/>
            <person name="Ding S.J."/>
            <person name="Wang X.J."/>
            <person name="Zhu J.G."/>
            <person name="Ruan X.D."/>
            <person name="Zhao L."/>
            <person name="Wei J.T."/>
            <person name="Ye R.Z."/>
            <person name="Que T.C."/>
            <person name="Du C.H."/>
            <person name="Zhou Y.H."/>
            <person name="Cheng J.X."/>
            <person name="Dai P.F."/>
            <person name="Guo W.B."/>
            <person name="Han X.H."/>
            <person name="Huang E.J."/>
            <person name="Li L.F."/>
            <person name="Wei W."/>
            <person name="Gao Y.C."/>
            <person name="Liu J.Z."/>
            <person name="Shao H.Z."/>
            <person name="Wang X."/>
            <person name="Wang C.C."/>
            <person name="Yang T.C."/>
            <person name="Huo Q.B."/>
            <person name="Li W."/>
            <person name="Chen H.Y."/>
            <person name="Chen S.E."/>
            <person name="Zhou L.G."/>
            <person name="Ni X.B."/>
            <person name="Tian J.H."/>
            <person name="Sheng Y."/>
            <person name="Liu T."/>
            <person name="Pan Y.S."/>
            <person name="Xia L.Y."/>
            <person name="Li J."/>
            <person name="Zhao F."/>
            <person name="Cao W.C."/>
        </authorList>
    </citation>
    <scope>NUCLEOTIDE SEQUENCE [LARGE SCALE GENOMIC DNA]</scope>
    <source>
        <strain evidence="1">HaeL-2018</strain>
    </source>
</reference>
<accession>A0A9J6G1M8</accession>
<evidence type="ECO:0000313" key="2">
    <source>
        <dbReference type="Proteomes" id="UP000821853"/>
    </source>
</evidence>
<organism evidence="1 2">
    <name type="scientific">Haemaphysalis longicornis</name>
    <name type="common">Bush tick</name>
    <dbReference type="NCBI Taxonomy" id="44386"/>
    <lineage>
        <taxon>Eukaryota</taxon>
        <taxon>Metazoa</taxon>
        <taxon>Ecdysozoa</taxon>
        <taxon>Arthropoda</taxon>
        <taxon>Chelicerata</taxon>
        <taxon>Arachnida</taxon>
        <taxon>Acari</taxon>
        <taxon>Parasitiformes</taxon>
        <taxon>Ixodida</taxon>
        <taxon>Ixodoidea</taxon>
        <taxon>Ixodidae</taxon>
        <taxon>Haemaphysalinae</taxon>
        <taxon>Haemaphysalis</taxon>
    </lineage>
</organism>
<name>A0A9J6G1M8_HAELO</name>
<dbReference type="OMA" id="IRCITEN"/>
<comment type="caution">
    <text evidence="1">The sequence shown here is derived from an EMBL/GenBank/DDBJ whole genome shotgun (WGS) entry which is preliminary data.</text>
</comment>
<sequence>MNDMSKRLTSLETHYCRLLSMRRELDDAKTLTAEITRHYHNFQSRADDSENHSRRNNLIFYGIPDPNPKECFADSEATVIRCITENLEIEIHPSYVERAHRLGRHSRDRVRPVIVKFSSFKVKQSILLEGKKFKGTN</sequence>
<gene>
    <name evidence="1" type="ORF">HPB48_016936</name>
</gene>
<dbReference type="EMBL" id="JABSTR010000004">
    <property type="protein sequence ID" value="KAH9369221.1"/>
    <property type="molecule type" value="Genomic_DNA"/>
</dbReference>
<dbReference type="VEuPathDB" id="VectorBase:HLOH_058923"/>
<dbReference type="Proteomes" id="UP000821853">
    <property type="component" value="Chromosome 2"/>
</dbReference>
<evidence type="ECO:0000313" key="1">
    <source>
        <dbReference type="EMBL" id="KAH9369221.1"/>
    </source>
</evidence>
<keyword evidence="2" id="KW-1185">Reference proteome</keyword>
<protein>
    <submittedName>
        <fullName evidence="1">Uncharacterized protein</fullName>
    </submittedName>
</protein>
<dbReference type="Gene3D" id="3.30.70.1820">
    <property type="entry name" value="L1 transposable element, RRM domain"/>
    <property type="match status" value="1"/>
</dbReference>
<proteinExistence type="predicted"/>
<dbReference type="OrthoDB" id="8121249at2759"/>